<accession>A0A916NE77</accession>
<organism evidence="2 3">
    <name type="scientific">Dyadobacter helix</name>
    <dbReference type="NCBI Taxonomy" id="2822344"/>
    <lineage>
        <taxon>Bacteria</taxon>
        <taxon>Pseudomonadati</taxon>
        <taxon>Bacteroidota</taxon>
        <taxon>Cytophagia</taxon>
        <taxon>Cytophagales</taxon>
        <taxon>Spirosomataceae</taxon>
        <taxon>Dyadobacter</taxon>
    </lineage>
</organism>
<proteinExistence type="predicted"/>
<gene>
    <name evidence="2" type="ORF">DYBT9275_05903</name>
</gene>
<dbReference type="PANTHER" id="PTHR40616:SF1">
    <property type="entry name" value="LINALOOL DEHYDRATASE_ISOMERASE DOMAIN-CONTAINING PROTEIN"/>
    <property type="match status" value="1"/>
</dbReference>
<protein>
    <submittedName>
        <fullName evidence="2">Uncharacterized protein</fullName>
    </submittedName>
</protein>
<evidence type="ECO:0000256" key="1">
    <source>
        <dbReference type="SAM" id="SignalP"/>
    </source>
</evidence>
<feature type="chain" id="PRO_5037664038" evidence="1">
    <location>
        <begin position="21"/>
        <end position="521"/>
    </location>
</feature>
<dbReference type="Proteomes" id="UP000680038">
    <property type="component" value="Unassembled WGS sequence"/>
</dbReference>
<dbReference type="AlphaFoldDB" id="A0A916NE77"/>
<sequence length="521" mass="59547">MKHVTLLFLLCSGLSAFVMAKRLPEKDADILSKKYAYKTLSPYEKFLLDTYIEDEFPAGTAIKDVLTDQTSIRSKTRLAQSLLLRNRQGDTENAVAVLRWILKYQEQDEKSRNYGIWRSKAASEVFDQNWREFVGCDLIIIYHHYKNRLPQDIVKGIETGLVHAAKGALKRNVRPDYTNISIMSAFLMDYTGARFDMPEIKKAGLEKAKNILALYNRHHTFSEYNSPTYYGVTLVALAFWRELAVSEEIKQMGATLEKEFWHEVTTFYNPDLKNMPGPYFRGYGMDMQKYYSIMGLWIALALDKKELAPMPSGQGPKFGEVSNIATIFHLGLKIPKKELTRLKTLRSGRYLSRTVPNYYTGDTVKQVTAMINRDWMMGGLWGNRRPWNQIRTGAIHWKTKDSDIGWLLVPGDGTTDVKVSKTGMEIYPASRDVKNIQLFIYAKGASVASFKDKRWQLPGITLKVNTSLPQATASEINQHDLEKEQAISDINTDVFRVVYEIPDSVNPDIPLITFSPEKNNL</sequence>
<dbReference type="EMBL" id="CAJRAF010000004">
    <property type="protein sequence ID" value="CAG5018040.1"/>
    <property type="molecule type" value="Genomic_DNA"/>
</dbReference>
<keyword evidence="1" id="KW-0732">Signal</keyword>
<keyword evidence="3" id="KW-1185">Reference proteome</keyword>
<evidence type="ECO:0000313" key="3">
    <source>
        <dbReference type="Proteomes" id="UP000680038"/>
    </source>
</evidence>
<dbReference type="RefSeq" id="WP_215242219.1">
    <property type="nucleotide sequence ID" value="NZ_CAJRAF010000004.1"/>
</dbReference>
<feature type="signal peptide" evidence="1">
    <location>
        <begin position="1"/>
        <end position="20"/>
    </location>
</feature>
<evidence type="ECO:0000313" key="2">
    <source>
        <dbReference type="EMBL" id="CAG5018040.1"/>
    </source>
</evidence>
<dbReference type="PANTHER" id="PTHR40616">
    <property type="entry name" value="LINALOOL DEHYDRATASE_ISOMERASE DOMAIN-CONTAINING PROTEIN"/>
    <property type="match status" value="1"/>
</dbReference>
<comment type="caution">
    <text evidence="2">The sequence shown here is derived from an EMBL/GenBank/DDBJ whole genome shotgun (WGS) entry which is preliminary data.</text>
</comment>
<reference evidence="2" key="1">
    <citation type="submission" date="2021-04" db="EMBL/GenBank/DDBJ databases">
        <authorList>
            <person name="Rodrigo-Torres L."/>
            <person name="Arahal R. D."/>
            <person name="Lucena T."/>
        </authorList>
    </citation>
    <scope>NUCLEOTIDE SEQUENCE</scope>
    <source>
        <strain evidence="2">CECT 9275</strain>
    </source>
</reference>
<name>A0A916NE77_9BACT</name>